<sequence length="255" mass="28783">MKKIILFLTLIVSTLSLFAQFQNASIMVNGNSLSYKIMFPENYDETKQYPLLVFLHGAGERGSDNEKQLTHGKQFLIDNFHTGNNQAIVIAPQCPENSYWAGVIRHQIGDKMQIKFGTADEPTQTMKTLMALIQDWLSSGKVDTNRVYIGGLSMGGMGTLELLWRMPQTFTAAFPICGGGDLNKLPIYAKSTAVWLFHGDEDSVVPVENSRLIYSRLKELGCDVEYTEYKGVNHNSWDNTFQEKGLAEWLFSHKR</sequence>
<evidence type="ECO:0000313" key="4">
    <source>
        <dbReference type="EMBL" id="MBB4035513.1"/>
    </source>
</evidence>
<dbReference type="InterPro" id="IPR050955">
    <property type="entry name" value="Plant_Biomass_Hydrol_Est"/>
</dbReference>
<name>A0A840CUS4_9BACT</name>
<organism evidence="4 5">
    <name type="scientific">Dysgonomonas hofstadii</name>
    <dbReference type="NCBI Taxonomy" id="637886"/>
    <lineage>
        <taxon>Bacteria</taxon>
        <taxon>Pseudomonadati</taxon>
        <taxon>Bacteroidota</taxon>
        <taxon>Bacteroidia</taxon>
        <taxon>Bacteroidales</taxon>
        <taxon>Dysgonomonadaceae</taxon>
        <taxon>Dysgonomonas</taxon>
    </lineage>
</organism>
<feature type="signal peptide" evidence="2">
    <location>
        <begin position="1"/>
        <end position="19"/>
    </location>
</feature>
<feature type="chain" id="PRO_5032790796" evidence="2">
    <location>
        <begin position="20"/>
        <end position="255"/>
    </location>
</feature>
<dbReference type="AlphaFoldDB" id="A0A840CUS4"/>
<proteinExistence type="predicted"/>
<evidence type="ECO:0000259" key="3">
    <source>
        <dbReference type="Pfam" id="PF02230"/>
    </source>
</evidence>
<dbReference type="GO" id="GO:0016787">
    <property type="term" value="F:hydrolase activity"/>
    <property type="evidence" value="ECO:0007669"/>
    <property type="project" value="InterPro"/>
</dbReference>
<dbReference type="RefSeq" id="WP_183306449.1">
    <property type="nucleotide sequence ID" value="NZ_JACIEP010000004.1"/>
</dbReference>
<dbReference type="Pfam" id="PF02230">
    <property type="entry name" value="Abhydrolase_2"/>
    <property type="match status" value="1"/>
</dbReference>
<evidence type="ECO:0000256" key="1">
    <source>
        <dbReference type="ARBA" id="ARBA00022729"/>
    </source>
</evidence>
<gene>
    <name evidence="4" type="ORF">GGR21_001406</name>
</gene>
<keyword evidence="1 2" id="KW-0732">Signal</keyword>
<reference evidence="4 5" key="1">
    <citation type="submission" date="2020-08" db="EMBL/GenBank/DDBJ databases">
        <title>Genomic Encyclopedia of Type Strains, Phase IV (KMG-IV): sequencing the most valuable type-strain genomes for metagenomic binning, comparative biology and taxonomic classification.</title>
        <authorList>
            <person name="Goeker M."/>
        </authorList>
    </citation>
    <scope>NUCLEOTIDE SEQUENCE [LARGE SCALE GENOMIC DNA]</scope>
    <source>
        <strain evidence="4 5">DSM 104969</strain>
    </source>
</reference>
<evidence type="ECO:0000313" key="5">
    <source>
        <dbReference type="Proteomes" id="UP000555103"/>
    </source>
</evidence>
<dbReference type="InterPro" id="IPR003140">
    <property type="entry name" value="PLipase/COase/thioEstase"/>
</dbReference>
<dbReference type="PANTHER" id="PTHR43037">
    <property type="entry name" value="UNNAMED PRODUCT-RELATED"/>
    <property type="match status" value="1"/>
</dbReference>
<dbReference type="Gene3D" id="3.40.50.1820">
    <property type="entry name" value="alpha/beta hydrolase"/>
    <property type="match status" value="1"/>
</dbReference>
<dbReference type="Proteomes" id="UP000555103">
    <property type="component" value="Unassembled WGS sequence"/>
</dbReference>
<evidence type="ECO:0000256" key="2">
    <source>
        <dbReference type="SAM" id="SignalP"/>
    </source>
</evidence>
<dbReference type="EMBL" id="JACIEP010000004">
    <property type="protein sequence ID" value="MBB4035513.1"/>
    <property type="molecule type" value="Genomic_DNA"/>
</dbReference>
<feature type="domain" description="Phospholipase/carboxylesterase/thioesterase" evidence="3">
    <location>
        <begin position="46"/>
        <end position="242"/>
    </location>
</feature>
<accession>A0A840CUS4</accession>
<keyword evidence="5" id="KW-1185">Reference proteome</keyword>
<comment type="caution">
    <text evidence="4">The sequence shown here is derived from an EMBL/GenBank/DDBJ whole genome shotgun (WGS) entry which is preliminary data.</text>
</comment>
<dbReference type="SUPFAM" id="SSF53474">
    <property type="entry name" value="alpha/beta-Hydrolases"/>
    <property type="match status" value="1"/>
</dbReference>
<protein>
    <submittedName>
        <fullName evidence="4">Putative peptidase</fullName>
    </submittedName>
</protein>
<dbReference type="PANTHER" id="PTHR43037:SF1">
    <property type="entry name" value="BLL1128 PROTEIN"/>
    <property type="match status" value="1"/>
</dbReference>
<dbReference type="InterPro" id="IPR029058">
    <property type="entry name" value="AB_hydrolase_fold"/>
</dbReference>